<dbReference type="SMART" id="SM00710">
    <property type="entry name" value="PbH1"/>
    <property type="match status" value="3"/>
</dbReference>
<comment type="caution">
    <text evidence="2">The sequence shown here is derived from an EMBL/GenBank/DDBJ whole genome shotgun (WGS) entry which is preliminary data.</text>
</comment>
<dbReference type="InterPro" id="IPR011050">
    <property type="entry name" value="Pectin_lyase_fold/virulence"/>
</dbReference>
<dbReference type="Pfam" id="PF03793">
    <property type="entry name" value="PASTA"/>
    <property type="match status" value="2"/>
</dbReference>
<feature type="domain" description="PASTA" evidence="1">
    <location>
        <begin position="659"/>
        <end position="723"/>
    </location>
</feature>
<dbReference type="InterPro" id="IPR005543">
    <property type="entry name" value="PASTA_dom"/>
</dbReference>
<protein>
    <recommendedName>
        <fullName evidence="1">PASTA domain-containing protein</fullName>
    </recommendedName>
</protein>
<sequence>MGVTLQIQADSQLQANTASYTSTQGHVSVTPATTTTVALVAVNGAGSRTLASLPLAVEPWNPEPLPDDSELRPSITLLGNDPVSRRLFVRALRTPNETVIIKGDMDLSGLDGVYVAPGVQIIGDRSVRDAGPRLYTRTFPSELLHIGDKDKADGQSDGVRITGIRLDGGMSDDPFTAVGKPEATAIVVRSSRNVEIDHNEIDHWRGKGISIRDPDNRIAQDNADTVRVNDNYIHHNQHPNGNMCLIDGGSHAAGYGVEVSYGAYALIDSNVFDWNRHAIAGDGRDGSGYKAYRNLVLQHGGVHFHCVNVWDIVLGVLTFPLNELGVVDDDHIYHTHQIDMHGRGDNGFGSLAGEWMDIQFNTILYTAGTGIKLRGTPALASESPSSFSVGMDVKHNVFAHQDQWEWINGGVSPGAMSQEETGLQAAENIYGLNTFDARKRCDFDADGQDDDFIATGVAWWYRSTRLGGRWVFLEQSPSRLADVTLEDADGDGRCDVLTSGAVHSAGGDGSRPLIQSPGDVTTIAGTPVNQTLTADGGTAPYSWVVSGLPGGLYATSDGRILGTPSDYSITSSKITAMVTSANHQSDTITFTWTVGSNVPNVTGLSEDAARRTISDSGLRVGNVSREVNFASVGSVIAQSLASGSTVATRTPIDITVSLGAVTVPNVRSWDASSAMDAINAAGLASGEITYVNTCLDPGTVQSTSPSIGAVVAPGTAVKLSVSTCTGTGGGRGGGGNPRQPL</sequence>
<dbReference type="Pfam" id="PF05345">
    <property type="entry name" value="He_PIG"/>
    <property type="match status" value="1"/>
</dbReference>
<dbReference type="Proteomes" id="UP000077628">
    <property type="component" value="Unassembled WGS sequence"/>
</dbReference>
<organism evidence="2 3">
    <name type="scientific">Methylomonas koyamae</name>
    <dbReference type="NCBI Taxonomy" id="702114"/>
    <lineage>
        <taxon>Bacteria</taxon>
        <taxon>Pseudomonadati</taxon>
        <taxon>Pseudomonadota</taxon>
        <taxon>Gammaproteobacteria</taxon>
        <taxon>Methylococcales</taxon>
        <taxon>Methylococcaceae</taxon>
        <taxon>Methylomonas</taxon>
    </lineage>
</organism>
<keyword evidence="3" id="KW-1185">Reference proteome</keyword>
<dbReference type="AlphaFoldDB" id="A0A177P273"/>
<evidence type="ECO:0000259" key="1">
    <source>
        <dbReference type="PROSITE" id="PS51178"/>
    </source>
</evidence>
<dbReference type="InterPro" id="IPR012334">
    <property type="entry name" value="Pectin_lyas_fold"/>
</dbReference>
<dbReference type="EMBL" id="LUUK01000048">
    <property type="protein sequence ID" value="OAI24396.1"/>
    <property type="molecule type" value="Genomic_DNA"/>
</dbReference>
<dbReference type="PROSITE" id="PS51178">
    <property type="entry name" value="PASTA"/>
    <property type="match status" value="2"/>
</dbReference>
<evidence type="ECO:0000313" key="2">
    <source>
        <dbReference type="EMBL" id="OAI24396.1"/>
    </source>
</evidence>
<feature type="domain" description="PASTA" evidence="1">
    <location>
        <begin position="595"/>
        <end position="658"/>
    </location>
</feature>
<dbReference type="STRING" id="702114.A1355_20690"/>
<dbReference type="InterPro" id="IPR006626">
    <property type="entry name" value="PbH1"/>
</dbReference>
<name>A0A177P273_9GAMM</name>
<dbReference type="SMART" id="SM00740">
    <property type="entry name" value="PASTA"/>
    <property type="match status" value="2"/>
</dbReference>
<reference evidence="3" key="1">
    <citation type="submission" date="2016-03" db="EMBL/GenBank/DDBJ databases">
        <authorList>
            <person name="Heylen K."/>
            <person name="De Vos P."/>
            <person name="Vekeman B."/>
        </authorList>
    </citation>
    <scope>NUCLEOTIDE SEQUENCE [LARGE SCALE GENOMIC DNA]</scope>
    <source>
        <strain evidence="3">R-45383</strain>
    </source>
</reference>
<evidence type="ECO:0000313" key="3">
    <source>
        <dbReference type="Proteomes" id="UP000077628"/>
    </source>
</evidence>
<proteinExistence type="predicted"/>
<dbReference type="CDD" id="cd06577">
    <property type="entry name" value="PASTA_pknB"/>
    <property type="match status" value="2"/>
</dbReference>
<gene>
    <name evidence="2" type="ORF">A1355_20690</name>
</gene>
<dbReference type="InterPro" id="IPR013783">
    <property type="entry name" value="Ig-like_fold"/>
</dbReference>
<dbReference type="Gene3D" id="2.160.20.10">
    <property type="entry name" value="Single-stranded right-handed beta-helix, Pectin lyase-like"/>
    <property type="match status" value="1"/>
</dbReference>
<accession>A0A177P273</accession>
<dbReference type="Gene3D" id="3.30.10.20">
    <property type="match status" value="2"/>
</dbReference>
<dbReference type="Gene3D" id="2.60.40.10">
    <property type="entry name" value="Immunoglobulins"/>
    <property type="match status" value="1"/>
</dbReference>
<dbReference type="SUPFAM" id="SSF51126">
    <property type="entry name" value="Pectin lyase-like"/>
    <property type="match status" value="1"/>
</dbReference>